<evidence type="ECO:0000313" key="2">
    <source>
        <dbReference type="Proteomes" id="UP000240912"/>
    </source>
</evidence>
<gene>
    <name evidence="1" type="ORF">C7T94_00755</name>
</gene>
<dbReference type="Proteomes" id="UP000240912">
    <property type="component" value="Unassembled WGS sequence"/>
</dbReference>
<reference evidence="1 2" key="1">
    <citation type="submission" date="2018-03" db="EMBL/GenBank/DDBJ databases">
        <authorList>
            <person name="Keele B.F."/>
        </authorList>
    </citation>
    <scope>NUCLEOTIDE SEQUENCE [LARGE SCALE GENOMIC DNA]</scope>
    <source>
        <strain evidence="1 2">YL28-9</strain>
    </source>
</reference>
<comment type="caution">
    <text evidence="1">The sequence shown here is derived from an EMBL/GenBank/DDBJ whole genome shotgun (WGS) entry which is preliminary data.</text>
</comment>
<protein>
    <submittedName>
        <fullName evidence="1">Uncharacterized protein</fullName>
    </submittedName>
</protein>
<accession>A0A2T3HQJ9</accession>
<dbReference type="AlphaFoldDB" id="A0A2T3HQJ9"/>
<organism evidence="1 2">
    <name type="scientific">Pedobacter yulinensis</name>
    <dbReference type="NCBI Taxonomy" id="2126353"/>
    <lineage>
        <taxon>Bacteria</taxon>
        <taxon>Pseudomonadati</taxon>
        <taxon>Bacteroidota</taxon>
        <taxon>Sphingobacteriia</taxon>
        <taxon>Sphingobacteriales</taxon>
        <taxon>Sphingobacteriaceae</taxon>
        <taxon>Pedobacter</taxon>
    </lineage>
</organism>
<keyword evidence="2" id="KW-1185">Reference proteome</keyword>
<dbReference type="EMBL" id="PYLS01000001">
    <property type="protein sequence ID" value="PST84696.1"/>
    <property type="molecule type" value="Genomic_DNA"/>
</dbReference>
<proteinExistence type="predicted"/>
<evidence type="ECO:0000313" key="1">
    <source>
        <dbReference type="EMBL" id="PST84696.1"/>
    </source>
</evidence>
<name>A0A2T3HQJ9_9SPHI</name>
<sequence length="161" mass="17733">MKICQLSSNGITPFAVCCPTESGPRRLVYKNKERKAAPPASLIEHALVFQNRFGHGRNALQSKINIHFNNKNYLVYSLDQIIAIGNISPNLPFGLQNKLNTLITKLNDNEINLAAVLESQLDKQSIDQLVTYIKNKVGGNNEIALIRPGQSSAIGAHIFVP</sequence>